<dbReference type="SUPFAM" id="SSF143120">
    <property type="entry name" value="YefM-like"/>
    <property type="match status" value="1"/>
</dbReference>
<evidence type="ECO:0000256" key="1">
    <source>
        <dbReference type="ARBA" id="ARBA00009981"/>
    </source>
</evidence>
<organism evidence="3 4">
    <name type="scientific">Megasphaera elsdenii DSM 20460</name>
    <dbReference type="NCBI Taxonomy" id="1064535"/>
    <lineage>
        <taxon>Bacteria</taxon>
        <taxon>Bacillati</taxon>
        <taxon>Bacillota</taxon>
        <taxon>Negativicutes</taxon>
        <taxon>Veillonellales</taxon>
        <taxon>Veillonellaceae</taxon>
        <taxon>Megasphaera</taxon>
    </lineage>
</organism>
<dbReference type="KEGG" id="med:MELS_1690"/>
<comment type="similarity">
    <text evidence="1 2">Belongs to the phD/YefM antitoxin family.</text>
</comment>
<dbReference type="HOGENOM" id="CLU_155837_2_1_9"/>
<sequence length="85" mass="9488">MKIMSQTKARKDFFKIAKEVNEDSVPVIATNKDSLDDVVILGKADYDSLMETLHVYGVPGMAEKLDRAEKEEGIPFTSLEDIPDV</sequence>
<dbReference type="STRING" id="1064535.MELS_1690"/>
<evidence type="ECO:0000256" key="2">
    <source>
        <dbReference type="RuleBase" id="RU362080"/>
    </source>
</evidence>
<evidence type="ECO:0000313" key="4">
    <source>
        <dbReference type="Proteomes" id="UP000010111"/>
    </source>
</evidence>
<dbReference type="EMBL" id="HE576794">
    <property type="protein sequence ID" value="CCC73909.1"/>
    <property type="molecule type" value="Genomic_DNA"/>
</dbReference>
<accession>G0VRL9</accession>
<dbReference type="GeneID" id="97492753"/>
<dbReference type="Pfam" id="PF02604">
    <property type="entry name" value="PhdYeFM_antitox"/>
    <property type="match status" value="1"/>
</dbReference>
<proteinExistence type="inferred from homology"/>
<dbReference type="InterPro" id="IPR036165">
    <property type="entry name" value="YefM-like_sf"/>
</dbReference>
<dbReference type="RefSeq" id="WP_014016636.1">
    <property type="nucleotide sequence ID" value="NC_015873.1"/>
</dbReference>
<reference evidence="3 4" key="1">
    <citation type="journal article" date="2011" name="J. Bacteriol.">
        <title>Genome Sequence of the Ruminal Bacterium Megasphaera elsdenii.</title>
        <authorList>
            <person name="Marx H."/>
            <person name="Graf A.B."/>
            <person name="Tatto N."/>
            <person name="Thallinger G.G."/>
            <person name="Mattanovich D."/>
            <person name="Sauer M."/>
        </authorList>
    </citation>
    <scope>NUCLEOTIDE SEQUENCE [LARGE SCALE GENOMIC DNA]</scope>
    <source>
        <strain evidence="3 4">DSM 20460</strain>
    </source>
</reference>
<dbReference type="InterPro" id="IPR006442">
    <property type="entry name" value="Antitoxin_Phd/YefM"/>
</dbReference>
<comment type="function">
    <text evidence="2">Antitoxin component of a type II toxin-antitoxin (TA) system.</text>
</comment>
<keyword evidence="4" id="KW-1185">Reference proteome</keyword>
<dbReference type="NCBIfam" id="TIGR01552">
    <property type="entry name" value="phd_fam"/>
    <property type="match status" value="1"/>
</dbReference>
<name>G0VRL9_MEGEL</name>
<dbReference type="eggNOG" id="COG2161">
    <property type="taxonomic scope" value="Bacteria"/>
</dbReference>
<gene>
    <name evidence="3" type="ORF">MELS_1690</name>
</gene>
<dbReference type="AlphaFoldDB" id="G0VRL9"/>
<protein>
    <recommendedName>
        <fullName evidence="2">Antitoxin</fullName>
    </recommendedName>
</protein>
<dbReference type="Gene3D" id="3.40.1620.10">
    <property type="entry name" value="YefM-like domain"/>
    <property type="match status" value="1"/>
</dbReference>
<dbReference type="Proteomes" id="UP000010111">
    <property type="component" value="Chromosome"/>
</dbReference>
<evidence type="ECO:0000313" key="3">
    <source>
        <dbReference type="EMBL" id="CCC73909.1"/>
    </source>
</evidence>